<reference evidence="1 2" key="1">
    <citation type="submission" date="2014-01" db="EMBL/GenBank/DDBJ databases">
        <title>Sulfitobacter sp. H3 (MCCC 1A00686) Genome Sequencing.</title>
        <authorList>
            <person name="Lai Q."/>
            <person name="Hong Z."/>
        </authorList>
    </citation>
    <scope>NUCLEOTIDE SEQUENCE [LARGE SCALE GENOMIC DNA]</scope>
    <source>
        <strain evidence="1 2">H3</strain>
    </source>
</reference>
<comment type="caution">
    <text evidence="1">The sequence shown here is derived from an EMBL/GenBank/DDBJ whole genome shotgun (WGS) entry which is preliminary data.</text>
</comment>
<proteinExistence type="predicted"/>
<dbReference type="Pfam" id="PF07386">
    <property type="entry name" value="DUF1499"/>
    <property type="match status" value="1"/>
</dbReference>
<dbReference type="InterPro" id="IPR010865">
    <property type="entry name" value="DUF1499"/>
</dbReference>
<sequence length="137" mass="14668">MRMLFWIVALVVVLAGAAVAYVRLAPSDPARWNQPIAATEDKDFGNGAIRVLPASDGLLARLDAAMQALPRTRVLAGSVADGRITYVTRTPTVGFPDYTTIEQTEGQIRILARARFGSSDMGVNAKRLKGLLATVQG</sequence>
<evidence type="ECO:0008006" key="3">
    <source>
        <dbReference type="Google" id="ProtNLM"/>
    </source>
</evidence>
<dbReference type="AlphaFoldDB" id="A0A073J7B9"/>
<protein>
    <recommendedName>
        <fullName evidence="3">DUF1499 domain-containing protein</fullName>
    </recommendedName>
</protein>
<gene>
    <name evidence="1" type="ORF">SUH3_01595</name>
</gene>
<dbReference type="OrthoDB" id="8479024at2"/>
<accession>A0A073J7B9</accession>
<evidence type="ECO:0000313" key="1">
    <source>
        <dbReference type="EMBL" id="KEJ97705.1"/>
    </source>
</evidence>
<name>A0A073J7B9_9RHOB</name>
<dbReference type="Proteomes" id="UP000027746">
    <property type="component" value="Unassembled WGS sequence"/>
</dbReference>
<evidence type="ECO:0000313" key="2">
    <source>
        <dbReference type="Proteomes" id="UP000027746"/>
    </source>
</evidence>
<keyword evidence="2" id="KW-1185">Reference proteome</keyword>
<organism evidence="1 2">
    <name type="scientific">Pseudosulfitobacter pseudonitzschiae</name>
    <dbReference type="NCBI Taxonomy" id="1402135"/>
    <lineage>
        <taxon>Bacteria</taxon>
        <taxon>Pseudomonadati</taxon>
        <taxon>Pseudomonadota</taxon>
        <taxon>Alphaproteobacteria</taxon>
        <taxon>Rhodobacterales</taxon>
        <taxon>Roseobacteraceae</taxon>
        <taxon>Pseudosulfitobacter</taxon>
    </lineage>
</organism>
<dbReference type="EMBL" id="JAMD01000001">
    <property type="protein sequence ID" value="KEJ97705.1"/>
    <property type="molecule type" value="Genomic_DNA"/>
</dbReference>